<keyword evidence="4 6" id="KW-0378">Hydrolase</keyword>
<keyword evidence="5 6" id="KW-0460">Magnesium</keyword>
<sequence length="152" mass="16240">MSDAVAGPSSGPCVVDASTALKWVLQEEGSEAAVTLLDGRPLYAPALIYIEVANALWSAVRRQRLLPEEAADALDLITRAPLRQGAEDASLAQRALQLSLLLDHPVYDCSYLALAMRHKVPVVTADRRFVRAAAAVPEAAPFVRQLGDSAAH</sequence>
<evidence type="ECO:0000256" key="5">
    <source>
        <dbReference type="ARBA" id="ARBA00022842"/>
    </source>
</evidence>
<dbReference type="EC" id="3.1.-.-" evidence="6"/>
<dbReference type="GO" id="GO:0016787">
    <property type="term" value="F:hydrolase activity"/>
    <property type="evidence" value="ECO:0007669"/>
    <property type="project" value="UniProtKB-KW"/>
</dbReference>
<feature type="binding site" evidence="6">
    <location>
        <position position="16"/>
    </location>
    <ligand>
        <name>Mg(2+)</name>
        <dbReference type="ChEBI" id="CHEBI:18420"/>
    </ligand>
</feature>
<evidence type="ECO:0000313" key="8">
    <source>
        <dbReference type="EMBL" id="SDF00707.1"/>
    </source>
</evidence>
<dbReference type="PANTHER" id="PTHR35901">
    <property type="entry name" value="RIBONUCLEASE VAPC3"/>
    <property type="match status" value="1"/>
</dbReference>
<dbReference type="GO" id="GO:0004540">
    <property type="term" value="F:RNA nuclease activity"/>
    <property type="evidence" value="ECO:0007669"/>
    <property type="project" value="InterPro"/>
</dbReference>
<accession>A0A1G7HJM9</accession>
<dbReference type="SUPFAM" id="SSF88723">
    <property type="entry name" value="PIN domain-like"/>
    <property type="match status" value="1"/>
</dbReference>
<protein>
    <recommendedName>
        <fullName evidence="6">Ribonuclease VapC</fullName>
        <shortName evidence="6">RNase VapC</shortName>
        <ecNumber evidence="6">3.1.-.-</ecNumber>
    </recommendedName>
    <alternativeName>
        <fullName evidence="6">Toxin VapC</fullName>
    </alternativeName>
</protein>
<dbReference type="RefSeq" id="WP_090525735.1">
    <property type="nucleotide sequence ID" value="NZ_FNAH01000024.1"/>
</dbReference>
<proteinExistence type="inferred from homology"/>
<gene>
    <name evidence="6" type="primary">vapC</name>
    <name evidence="8" type="ORF">SAMN05421538_1242</name>
</gene>
<dbReference type="Gene3D" id="3.40.50.1010">
    <property type="entry name" value="5'-nuclease"/>
    <property type="match status" value="1"/>
</dbReference>
<dbReference type="HAMAP" id="MF_00265">
    <property type="entry name" value="VapC_Nob1"/>
    <property type="match status" value="1"/>
</dbReference>
<organism evidence="8 9">
    <name type="scientific">Paracoccus isoporae</name>
    <dbReference type="NCBI Taxonomy" id="591205"/>
    <lineage>
        <taxon>Bacteria</taxon>
        <taxon>Pseudomonadati</taxon>
        <taxon>Pseudomonadota</taxon>
        <taxon>Alphaproteobacteria</taxon>
        <taxon>Rhodobacterales</taxon>
        <taxon>Paracoccaceae</taxon>
        <taxon>Paracoccus</taxon>
    </lineage>
</organism>
<comment type="similarity">
    <text evidence="6">Belongs to the PINc/VapC protein family.</text>
</comment>
<dbReference type="InterPro" id="IPR044153">
    <property type="entry name" value="PIN_Pae0151-like"/>
</dbReference>
<dbReference type="InterPro" id="IPR029060">
    <property type="entry name" value="PIN-like_dom_sf"/>
</dbReference>
<comment type="cofactor">
    <cofactor evidence="6">
        <name>Mg(2+)</name>
        <dbReference type="ChEBI" id="CHEBI:18420"/>
    </cofactor>
</comment>
<reference evidence="8 9" key="1">
    <citation type="submission" date="2016-10" db="EMBL/GenBank/DDBJ databases">
        <authorList>
            <person name="de Groot N.N."/>
        </authorList>
    </citation>
    <scope>NUCLEOTIDE SEQUENCE [LARGE SCALE GENOMIC DNA]</scope>
    <source>
        <strain evidence="8 9">DSM 22220</strain>
    </source>
</reference>
<evidence type="ECO:0000313" key="9">
    <source>
        <dbReference type="Proteomes" id="UP000199344"/>
    </source>
</evidence>
<dbReference type="EMBL" id="FNAH01000024">
    <property type="protein sequence ID" value="SDF00707.1"/>
    <property type="molecule type" value="Genomic_DNA"/>
</dbReference>
<comment type="function">
    <text evidence="6">Toxic component of a toxin-antitoxin (TA) system. An RNase.</text>
</comment>
<dbReference type="InterPro" id="IPR051619">
    <property type="entry name" value="TypeII_TA_RNase_PINc/VapC"/>
</dbReference>
<keyword evidence="3 6" id="KW-0479">Metal-binding</keyword>
<dbReference type="CDD" id="cd09873">
    <property type="entry name" value="PIN_Pae0151-like"/>
    <property type="match status" value="1"/>
</dbReference>
<dbReference type="AlphaFoldDB" id="A0A1G7HJM9"/>
<keyword evidence="6" id="KW-0800">Toxin</keyword>
<feature type="domain" description="PIN" evidence="7">
    <location>
        <begin position="14"/>
        <end position="133"/>
    </location>
</feature>
<dbReference type="GO" id="GO:0090729">
    <property type="term" value="F:toxin activity"/>
    <property type="evidence" value="ECO:0007669"/>
    <property type="project" value="UniProtKB-KW"/>
</dbReference>
<dbReference type="Pfam" id="PF01850">
    <property type="entry name" value="PIN"/>
    <property type="match status" value="1"/>
</dbReference>
<keyword evidence="1 6" id="KW-1277">Toxin-antitoxin system</keyword>
<evidence type="ECO:0000256" key="1">
    <source>
        <dbReference type="ARBA" id="ARBA00022649"/>
    </source>
</evidence>
<dbReference type="PANTHER" id="PTHR35901:SF1">
    <property type="entry name" value="EXONUCLEASE VAPC9"/>
    <property type="match status" value="1"/>
</dbReference>
<dbReference type="OrthoDB" id="1524147at2"/>
<dbReference type="Proteomes" id="UP000199344">
    <property type="component" value="Unassembled WGS sequence"/>
</dbReference>
<dbReference type="STRING" id="591205.SAMN05421538_1242"/>
<keyword evidence="9" id="KW-1185">Reference proteome</keyword>
<evidence type="ECO:0000259" key="7">
    <source>
        <dbReference type="Pfam" id="PF01850"/>
    </source>
</evidence>
<keyword evidence="2 6" id="KW-0540">Nuclease</keyword>
<dbReference type="InterPro" id="IPR002716">
    <property type="entry name" value="PIN_dom"/>
</dbReference>
<name>A0A1G7HJM9_9RHOB</name>
<evidence type="ECO:0000256" key="4">
    <source>
        <dbReference type="ARBA" id="ARBA00022801"/>
    </source>
</evidence>
<dbReference type="GO" id="GO:0000287">
    <property type="term" value="F:magnesium ion binding"/>
    <property type="evidence" value="ECO:0007669"/>
    <property type="project" value="UniProtKB-UniRule"/>
</dbReference>
<feature type="binding site" evidence="6">
    <location>
        <position position="108"/>
    </location>
    <ligand>
        <name>Mg(2+)</name>
        <dbReference type="ChEBI" id="CHEBI:18420"/>
    </ligand>
</feature>
<dbReference type="InterPro" id="IPR022907">
    <property type="entry name" value="VapC_family"/>
</dbReference>
<evidence type="ECO:0000256" key="3">
    <source>
        <dbReference type="ARBA" id="ARBA00022723"/>
    </source>
</evidence>
<evidence type="ECO:0000256" key="2">
    <source>
        <dbReference type="ARBA" id="ARBA00022722"/>
    </source>
</evidence>
<evidence type="ECO:0000256" key="6">
    <source>
        <dbReference type="HAMAP-Rule" id="MF_00265"/>
    </source>
</evidence>